<evidence type="ECO:0000256" key="1">
    <source>
        <dbReference type="SAM" id="Phobius"/>
    </source>
</evidence>
<evidence type="ECO:0000313" key="2">
    <source>
        <dbReference type="EMBL" id="EDO35359.1"/>
    </source>
</evidence>
<dbReference type="OrthoDB" id="5978373at2759"/>
<dbReference type="GO" id="GO:0071709">
    <property type="term" value="P:membrane assembly"/>
    <property type="evidence" value="ECO:0000318"/>
    <property type="project" value="GO_Central"/>
</dbReference>
<dbReference type="AlphaFoldDB" id="A7SLR8"/>
<feature type="transmembrane region" description="Helical" evidence="1">
    <location>
        <begin position="6"/>
        <end position="33"/>
    </location>
</feature>
<protein>
    <recommendedName>
        <fullName evidence="4">TLC domain-containing protein</fullName>
    </recommendedName>
</protein>
<sequence>MDNNPMSVLLIASLTANACVLAHLSCSGICSGVTKNGQRAMRNGKLQENAPGFFGRICTSAPFLLIFPTTGLFLLATSGAAQNPFFAFTSATRTVFSIVIGHFLYKIVEVVYWRREMQYKPILIHHVVTVALYLVIIAYKQDAVLGIAGLFLVKSHVVFAEFDHRKISLFEEWRHCKLFKTAAVFAFFGSVVLNGIVPVSLLCAAVVTSSYKLLQMDYVPLAFFFLSLVFYSAVAAWFFTEAFKAFCKALRTTKIISLKKDLKSRSLTTIVNHNGLEKLYETANGSASISIRCNDLWDRDLSQLCSGPLYEKIKNVDLVEVQFETPIVLKSANLQVMDY</sequence>
<reference evidence="2 3" key="1">
    <citation type="journal article" date="2007" name="Science">
        <title>Sea anemone genome reveals ancestral eumetazoan gene repertoire and genomic organization.</title>
        <authorList>
            <person name="Putnam N.H."/>
            <person name="Srivastava M."/>
            <person name="Hellsten U."/>
            <person name="Dirks B."/>
            <person name="Chapman J."/>
            <person name="Salamov A."/>
            <person name="Terry A."/>
            <person name="Shapiro H."/>
            <person name="Lindquist E."/>
            <person name="Kapitonov V.V."/>
            <person name="Jurka J."/>
            <person name="Genikhovich G."/>
            <person name="Grigoriev I.V."/>
            <person name="Lucas S.M."/>
            <person name="Steele R.E."/>
            <person name="Finnerty J.R."/>
            <person name="Technau U."/>
            <person name="Martindale M.Q."/>
            <person name="Rokhsar D.S."/>
        </authorList>
    </citation>
    <scope>NUCLEOTIDE SEQUENCE [LARGE SCALE GENOMIC DNA]</scope>
    <source>
        <strain evidence="3">CH2 X CH6</strain>
    </source>
</reference>
<feature type="transmembrane region" description="Helical" evidence="1">
    <location>
        <begin position="145"/>
        <end position="162"/>
    </location>
</feature>
<name>A7SLR8_NEMVE</name>
<organism evidence="2 3">
    <name type="scientific">Nematostella vectensis</name>
    <name type="common">Starlet sea anemone</name>
    <dbReference type="NCBI Taxonomy" id="45351"/>
    <lineage>
        <taxon>Eukaryota</taxon>
        <taxon>Metazoa</taxon>
        <taxon>Cnidaria</taxon>
        <taxon>Anthozoa</taxon>
        <taxon>Hexacorallia</taxon>
        <taxon>Actiniaria</taxon>
        <taxon>Edwardsiidae</taxon>
        <taxon>Nematostella</taxon>
    </lineage>
</organism>
<proteinExistence type="predicted"/>
<dbReference type="GO" id="GO:0005886">
    <property type="term" value="C:plasma membrane"/>
    <property type="evidence" value="ECO:0000318"/>
    <property type="project" value="GO_Central"/>
</dbReference>
<evidence type="ECO:0000313" key="3">
    <source>
        <dbReference type="Proteomes" id="UP000001593"/>
    </source>
</evidence>
<keyword evidence="1" id="KW-1133">Transmembrane helix</keyword>
<feature type="transmembrane region" description="Helical" evidence="1">
    <location>
        <begin position="95"/>
        <end position="113"/>
    </location>
</feature>
<keyword evidence="1" id="KW-0472">Membrane</keyword>
<evidence type="ECO:0008006" key="4">
    <source>
        <dbReference type="Google" id="ProtNLM"/>
    </source>
</evidence>
<feature type="transmembrane region" description="Helical" evidence="1">
    <location>
        <begin position="183"/>
        <end position="207"/>
    </location>
</feature>
<feature type="transmembrane region" description="Helical" evidence="1">
    <location>
        <begin position="219"/>
        <end position="239"/>
    </location>
</feature>
<dbReference type="KEGG" id="nve:5506760"/>
<accession>A7SLR8</accession>
<dbReference type="GO" id="GO:0097035">
    <property type="term" value="P:regulation of membrane lipid distribution"/>
    <property type="evidence" value="ECO:0000318"/>
    <property type="project" value="GO_Central"/>
</dbReference>
<dbReference type="GO" id="GO:0055091">
    <property type="term" value="P:phospholipid homeostasis"/>
    <property type="evidence" value="ECO:0000318"/>
    <property type="project" value="GO_Central"/>
</dbReference>
<gene>
    <name evidence="2" type="ORF">NEMVEDRAFT_v1g246079</name>
</gene>
<feature type="transmembrane region" description="Helical" evidence="1">
    <location>
        <begin position="122"/>
        <end position="139"/>
    </location>
</feature>
<dbReference type="HOGENOM" id="CLU_819652_0_0_1"/>
<dbReference type="PhylomeDB" id="A7SLR8"/>
<dbReference type="GO" id="GO:0007009">
    <property type="term" value="P:plasma membrane organization"/>
    <property type="evidence" value="ECO:0000318"/>
    <property type="project" value="GO_Central"/>
</dbReference>
<dbReference type="Proteomes" id="UP000001593">
    <property type="component" value="Unassembled WGS sequence"/>
</dbReference>
<keyword evidence="1" id="KW-0812">Transmembrane</keyword>
<dbReference type="EMBL" id="DS469701">
    <property type="protein sequence ID" value="EDO35359.1"/>
    <property type="molecule type" value="Genomic_DNA"/>
</dbReference>
<dbReference type="InParanoid" id="A7SLR8"/>
<dbReference type="OMA" id="FEENTLM"/>
<keyword evidence="3" id="KW-1185">Reference proteome</keyword>
<feature type="transmembrane region" description="Helical" evidence="1">
    <location>
        <begin position="53"/>
        <end position="75"/>
    </location>
</feature>